<keyword evidence="2" id="KW-1185">Reference proteome</keyword>
<dbReference type="GO" id="GO:0020037">
    <property type="term" value="F:heme binding"/>
    <property type="evidence" value="ECO:0007669"/>
    <property type="project" value="InterPro"/>
</dbReference>
<dbReference type="GO" id="GO:0006979">
    <property type="term" value="P:response to oxidative stress"/>
    <property type="evidence" value="ECO:0007669"/>
    <property type="project" value="InterPro"/>
</dbReference>
<dbReference type="CDD" id="cd08152">
    <property type="entry name" value="y4iL_like"/>
    <property type="match status" value="1"/>
</dbReference>
<dbReference type="GO" id="GO:0004096">
    <property type="term" value="F:catalase activity"/>
    <property type="evidence" value="ECO:0007669"/>
    <property type="project" value="InterPro"/>
</dbReference>
<sequence>MSITPIRYQPGFEHPEPGEEETVRELVETMRGIAETTYQDYGYPVRAVHAKSHGLLRGELSVSSAFAPAYAQGLFAKPGTYPVVLRFSTNPGDLLDDSISVPRGLAVKVVGVEGERLPGSAGQSTQDFVMANAPAFAAPTARAFLGNAKLLARTTDTPQAFKKAISAVLRTAEAAVEAVGGKSATLTQLGGHPNTYILGETFYSQTPFLYGPYIAKFSVAPASAALKALAGRKVEVSGRPEALREEVLAFFAEQDAEWDLRVQLCTDLEAMPVEDASVEWPEAESPYVTVGRIRVGRQPSWDEARSRAVDLGMSFSPWHGLAAHRPLGSINRARRPAYEMSSGFRAEHSGCPMHEPRVAEEVPI</sequence>
<protein>
    <submittedName>
        <fullName evidence="1">Catalase</fullName>
    </submittedName>
</protein>
<dbReference type="OrthoDB" id="9765610at2"/>
<dbReference type="InterPro" id="IPR020835">
    <property type="entry name" value="Catalase_sf"/>
</dbReference>
<evidence type="ECO:0000313" key="1">
    <source>
        <dbReference type="EMBL" id="SHI81477.1"/>
    </source>
</evidence>
<evidence type="ECO:0000313" key="2">
    <source>
        <dbReference type="Proteomes" id="UP000184387"/>
    </source>
</evidence>
<dbReference type="RefSeq" id="WP_073132481.1">
    <property type="nucleotide sequence ID" value="NZ_FQZF01000005.1"/>
</dbReference>
<dbReference type="AlphaFoldDB" id="A0A1M6E7L5"/>
<gene>
    <name evidence="1" type="ORF">SAMN02745194_01143</name>
</gene>
<accession>A0A1M6E7L5</accession>
<dbReference type="Proteomes" id="UP000184387">
    <property type="component" value="Unassembled WGS sequence"/>
</dbReference>
<name>A0A1M6E7L5_9PROT</name>
<organism evidence="1 2">
    <name type="scientific">Muricoccus roseus</name>
    <dbReference type="NCBI Taxonomy" id="198092"/>
    <lineage>
        <taxon>Bacteria</taxon>
        <taxon>Pseudomonadati</taxon>
        <taxon>Pseudomonadota</taxon>
        <taxon>Alphaproteobacteria</taxon>
        <taxon>Acetobacterales</taxon>
        <taxon>Roseomonadaceae</taxon>
        <taxon>Muricoccus</taxon>
    </lineage>
</organism>
<reference evidence="1 2" key="1">
    <citation type="submission" date="2016-11" db="EMBL/GenBank/DDBJ databases">
        <authorList>
            <person name="Jaros S."/>
            <person name="Januszkiewicz K."/>
            <person name="Wedrychowicz H."/>
        </authorList>
    </citation>
    <scope>NUCLEOTIDE SEQUENCE [LARGE SCALE GENOMIC DNA]</scope>
    <source>
        <strain evidence="1 2">DSM 14916</strain>
    </source>
</reference>
<dbReference type="PANTHER" id="PTHR36195">
    <property type="entry name" value="DOMAIN PROTEIN, PUTATIVE (AFU_ORTHOLOGUE AFUA_5G01990)-RELATED-RELATED"/>
    <property type="match status" value="1"/>
</dbReference>
<proteinExistence type="predicted"/>
<dbReference type="Gene3D" id="2.40.180.10">
    <property type="entry name" value="Catalase core domain"/>
    <property type="match status" value="1"/>
</dbReference>
<dbReference type="InterPro" id="IPR018028">
    <property type="entry name" value="Catalase"/>
</dbReference>
<dbReference type="PROSITE" id="PS51402">
    <property type="entry name" value="CATALASE_3"/>
    <property type="match status" value="1"/>
</dbReference>
<dbReference type="SUPFAM" id="SSF56634">
    <property type="entry name" value="Heme-dependent catalase-like"/>
    <property type="match status" value="1"/>
</dbReference>
<dbReference type="PANTHER" id="PTHR36195:SF4">
    <property type="entry name" value="DOMAIN PROTEIN, PUTATIVE (AFU_ORTHOLOGUE AFUA_5G01990)-RELATED"/>
    <property type="match status" value="1"/>
</dbReference>
<dbReference type="EMBL" id="FQZF01000005">
    <property type="protein sequence ID" value="SHI81477.1"/>
    <property type="molecule type" value="Genomic_DNA"/>
</dbReference>
<dbReference type="STRING" id="198092.SAMN02745194_01143"/>